<dbReference type="Pfam" id="PF13412">
    <property type="entry name" value="HTH_24"/>
    <property type="match status" value="1"/>
</dbReference>
<protein>
    <submittedName>
        <fullName evidence="1">Sugar-specific transcriptional regulator TrmB</fullName>
    </submittedName>
</protein>
<sequence length="436" mass="50367">MKVALIVPEYTANIIRNVAEENLDNMELDVMVYKNYLKAVEIVEKVQKRYDAIMFAGIVVYSFVKSHVKEECIWGYFPLHESSLSFAILKALYIKENIKNISIDTYSMESIKEVYDFIGIDFDEVNVMLYDVKADSYNITEDALKFHKNNLKNKDNICIITALSDVNKQLNIEKISCYMAIPTKSIIIDSFQNLYLRYTAKVNTNSRVVAIFIQIDFPDDYSIISKNEYYYVKEKNKVTELIYEFANKIEAAVIEFSYNTYILISTKKILETETENYTNIDLLRSIEENSLNRISMGIGYGKTASEAKYKANEAMIKSKQCQNENVAYIIYEDGKAVGPVKSKFKKKSNVKIDDKLTKISNITSVSVKKILLFYNAINTCKKNRFTADELAKQCDMSYRTVNRTINKLEKYGYVEVVGKHFEDGSGRPRRIIKFNI</sequence>
<dbReference type="Gene3D" id="1.10.10.10">
    <property type="entry name" value="Winged helix-like DNA-binding domain superfamily/Winged helix DNA-binding domain"/>
    <property type="match status" value="1"/>
</dbReference>
<dbReference type="EMBL" id="CACRUE010000022">
    <property type="protein sequence ID" value="VYT92726.1"/>
    <property type="molecule type" value="Genomic_DNA"/>
</dbReference>
<dbReference type="SUPFAM" id="SSF46785">
    <property type="entry name" value="Winged helix' DNA-binding domain"/>
    <property type="match status" value="1"/>
</dbReference>
<dbReference type="InterPro" id="IPR036388">
    <property type="entry name" value="WH-like_DNA-bd_sf"/>
</dbReference>
<accession>A0A6N3ASZ7</accession>
<proteinExistence type="predicted"/>
<evidence type="ECO:0000313" key="1">
    <source>
        <dbReference type="EMBL" id="VYT92726.1"/>
    </source>
</evidence>
<dbReference type="InterPro" id="IPR036390">
    <property type="entry name" value="WH_DNA-bd_sf"/>
</dbReference>
<dbReference type="InterPro" id="IPR043128">
    <property type="entry name" value="Rev_trsase/Diguanyl_cyclase"/>
</dbReference>
<dbReference type="Gene3D" id="3.30.70.270">
    <property type="match status" value="1"/>
</dbReference>
<organism evidence="1">
    <name type="scientific">Intestinibacter bartlettii</name>
    <dbReference type="NCBI Taxonomy" id="261299"/>
    <lineage>
        <taxon>Bacteria</taxon>
        <taxon>Bacillati</taxon>
        <taxon>Bacillota</taxon>
        <taxon>Clostridia</taxon>
        <taxon>Peptostreptococcales</taxon>
        <taxon>Peptostreptococcaceae</taxon>
        <taxon>Intestinibacter</taxon>
    </lineage>
</organism>
<gene>
    <name evidence="1" type="ORF">IBLFYP30_01340</name>
</gene>
<dbReference type="RefSeq" id="WP_156530723.1">
    <property type="nucleotide sequence ID" value="NZ_CACRUE010000022.1"/>
</dbReference>
<reference evidence="1" key="1">
    <citation type="submission" date="2019-11" db="EMBL/GenBank/DDBJ databases">
        <authorList>
            <person name="Feng L."/>
        </authorList>
    </citation>
    <scope>NUCLEOTIDE SEQUENCE</scope>
    <source>
        <strain evidence="1">IbartlettiiLFYP30</strain>
    </source>
</reference>
<dbReference type="AlphaFoldDB" id="A0A6N3ASZ7"/>
<name>A0A6N3ASZ7_9FIRM</name>